<feature type="region of interest" description="Disordered" evidence="1">
    <location>
        <begin position="914"/>
        <end position="1116"/>
    </location>
</feature>
<dbReference type="InterPro" id="IPR036431">
    <property type="entry name" value="ARID_dom_sf"/>
</dbReference>
<feature type="compositionally biased region" description="Low complexity" evidence="1">
    <location>
        <begin position="242"/>
        <end position="255"/>
    </location>
</feature>
<evidence type="ECO:0000256" key="1">
    <source>
        <dbReference type="SAM" id="MobiDB-lite"/>
    </source>
</evidence>
<dbReference type="Pfam" id="PF01388">
    <property type="entry name" value="ARID"/>
    <property type="match status" value="1"/>
</dbReference>
<dbReference type="Proteomes" id="UP001203297">
    <property type="component" value="Unassembled WGS sequence"/>
</dbReference>
<evidence type="ECO:0000259" key="2">
    <source>
        <dbReference type="PROSITE" id="PS51011"/>
    </source>
</evidence>
<feature type="region of interest" description="Disordered" evidence="1">
    <location>
        <begin position="1198"/>
        <end position="1236"/>
    </location>
</feature>
<dbReference type="InterPro" id="IPR001606">
    <property type="entry name" value="ARID_dom"/>
</dbReference>
<feature type="region of interest" description="Disordered" evidence="1">
    <location>
        <begin position="1"/>
        <end position="76"/>
    </location>
</feature>
<name>A0AAD4M0V0_9AGAM</name>
<dbReference type="CDD" id="cd16100">
    <property type="entry name" value="ARID"/>
    <property type="match status" value="1"/>
</dbReference>
<feature type="compositionally biased region" description="Polar residues" evidence="1">
    <location>
        <begin position="194"/>
        <end position="209"/>
    </location>
</feature>
<feature type="compositionally biased region" description="Low complexity" evidence="1">
    <location>
        <begin position="56"/>
        <end position="73"/>
    </location>
</feature>
<comment type="caution">
    <text evidence="3">The sequence shown here is derived from an EMBL/GenBank/DDBJ whole genome shotgun (WGS) entry which is preliminary data.</text>
</comment>
<dbReference type="Gene3D" id="1.10.150.60">
    <property type="entry name" value="ARID DNA-binding domain"/>
    <property type="match status" value="1"/>
</dbReference>
<dbReference type="EMBL" id="WTXG01000039">
    <property type="protein sequence ID" value="KAI0297271.1"/>
    <property type="molecule type" value="Genomic_DNA"/>
</dbReference>
<gene>
    <name evidence="3" type="ORF">B0F90DRAFT_1740642</name>
</gene>
<feature type="domain" description="ARID" evidence="2">
    <location>
        <begin position="454"/>
        <end position="558"/>
    </location>
</feature>
<dbReference type="PROSITE" id="PS51011">
    <property type="entry name" value="ARID"/>
    <property type="match status" value="1"/>
</dbReference>
<evidence type="ECO:0000313" key="3">
    <source>
        <dbReference type="EMBL" id="KAI0297271.1"/>
    </source>
</evidence>
<feature type="compositionally biased region" description="Polar residues" evidence="1">
    <location>
        <begin position="222"/>
        <end position="231"/>
    </location>
</feature>
<feature type="compositionally biased region" description="Basic and acidic residues" evidence="1">
    <location>
        <begin position="1094"/>
        <end position="1112"/>
    </location>
</feature>
<accession>A0AAD4M0V0</accession>
<keyword evidence="4" id="KW-1185">Reference proteome</keyword>
<feature type="compositionally biased region" description="Polar residues" evidence="1">
    <location>
        <begin position="1207"/>
        <end position="1217"/>
    </location>
</feature>
<feature type="compositionally biased region" description="Pro residues" evidence="1">
    <location>
        <begin position="916"/>
        <end position="950"/>
    </location>
</feature>
<evidence type="ECO:0000313" key="4">
    <source>
        <dbReference type="Proteomes" id="UP001203297"/>
    </source>
</evidence>
<feature type="compositionally biased region" description="Basic residues" evidence="1">
    <location>
        <begin position="1022"/>
        <end position="1039"/>
    </location>
</feature>
<reference evidence="3" key="1">
    <citation type="journal article" date="2022" name="New Phytol.">
        <title>Evolutionary transition to the ectomycorrhizal habit in the genomes of a hyperdiverse lineage of mushroom-forming fungi.</title>
        <authorList>
            <person name="Looney B."/>
            <person name="Miyauchi S."/>
            <person name="Morin E."/>
            <person name="Drula E."/>
            <person name="Courty P.E."/>
            <person name="Kohler A."/>
            <person name="Kuo A."/>
            <person name="LaButti K."/>
            <person name="Pangilinan J."/>
            <person name="Lipzen A."/>
            <person name="Riley R."/>
            <person name="Andreopoulos W."/>
            <person name="He G."/>
            <person name="Johnson J."/>
            <person name="Nolan M."/>
            <person name="Tritt A."/>
            <person name="Barry K.W."/>
            <person name="Grigoriev I.V."/>
            <person name="Nagy L.G."/>
            <person name="Hibbett D."/>
            <person name="Henrissat B."/>
            <person name="Matheny P.B."/>
            <person name="Labbe J."/>
            <person name="Martin F.M."/>
        </authorList>
    </citation>
    <scope>NUCLEOTIDE SEQUENCE</scope>
    <source>
        <strain evidence="3">BPL690</strain>
    </source>
</reference>
<feature type="compositionally biased region" description="Low complexity" evidence="1">
    <location>
        <begin position="1047"/>
        <end position="1063"/>
    </location>
</feature>
<organism evidence="3 4">
    <name type="scientific">Multifurca ochricompacta</name>
    <dbReference type="NCBI Taxonomy" id="376703"/>
    <lineage>
        <taxon>Eukaryota</taxon>
        <taxon>Fungi</taxon>
        <taxon>Dikarya</taxon>
        <taxon>Basidiomycota</taxon>
        <taxon>Agaricomycotina</taxon>
        <taxon>Agaricomycetes</taxon>
        <taxon>Russulales</taxon>
        <taxon>Russulaceae</taxon>
        <taxon>Multifurca</taxon>
    </lineage>
</organism>
<protein>
    <recommendedName>
        <fullName evidence="2">ARID domain-containing protein</fullName>
    </recommendedName>
</protein>
<feature type="compositionally biased region" description="Low complexity" evidence="1">
    <location>
        <begin position="1"/>
        <end position="41"/>
    </location>
</feature>
<proteinExistence type="predicted"/>
<dbReference type="GO" id="GO:0003677">
    <property type="term" value="F:DNA binding"/>
    <property type="evidence" value="ECO:0007669"/>
    <property type="project" value="InterPro"/>
</dbReference>
<feature type="region of interest" description="Disordered" evidence="1">
    <location>
        <begin position="194"/>
        <end position="269"/>
    </location>
</feature>
<sequence length="1286" mass="138565">MSDRLPNAYPAFPNNFPQGFPSQQAQHRPPQQQQQPLGTQPALAGIRKPEDPRVWQQVQQRQQQQQQQQLQQQHSGGEQIHGNVMNVSQQQQQQILQLLRSQVAQGLITREQAQERLAMMQASVASSFQEQSITQQVQSGFPAGGLTGSPAQQQMATLAHRPQASTNNSINPLQRVIQAQDPLRAHQLNMLLAQGQQQQNGSSFASRVGQNLHPPGMGLPQGQGSLQQNFIQPSPSAPPVNPQSSSAPSASQAPPLGGQQRHGLPNNIADASLPQLTTFHNQLIRVVMEGEKSLSAASSSGGEGDAQRQAFRNKLDNQKQILLRIRELINAKSGRQSGDSVQPAVNGASWIGAGQRPTGLYPVAERPPQHNSPALHQAPVNQVPPQRSIPTPQQNFVPSATSQSNLTQMSPHVSANGLPFNGALTQMANALSQQSQQIAHPFPQQLIQLSKLSPLPEDRFKHLFAQFANVTGIRLSERDFIIENRQVSPWALHRAVLARNGFDSVTANDEWPVIGAALGFPPFSGGDGTQPARCGPVVAHQLQQLYSDSLRHFDHAYLNSVLSRIRSLGQVPSQPPQQQVQPYQPTEADYQSLLANIPSDSPIVSPQAMSILPRFSHTSGAELEAHHVPQHVIKFVEQHREHLQRTAQDQNGFRAGLTSTKNPQLDNRAQLNQASTIQGIARPPQQLLPNHQQLQQLQRQVAQGQGKPNTLQPTQLFNNGVGALVRPPTAQSMNASSVSSMGTQIVSASSNGGAQGQGGAMSAPMNPGSIISVNSGSILTQSAGAMQIRQPTQEELIYAKKWVEEQKRAAFSHKFDGVAGYPTVPDSDIKEYNRNLERLDLVLTSIERYISFAFAVLKKEDVVRRMFTMMASTKFQLEEIKKPNPCYVLELHTIRGMIQEADNMDKGLKVVLGIKPQPPSMMAPGPPQPSQQPPPMGTPTPFTQPAPPAAPLASATGHRPPPAAATTTTFQPGHRKKPSQVQVSGGAVSTPTPPPLPSASTPTPQGATPGITAASPQTPKSPKGKAPPKPKSQNRRKVSTKATSIEAPTPSSNAASTPTSSGSIDTKGGVKRAREDDVDGATPGVISAPSPKRVKTDWEGSPNEEVRKREEQAANVETDEQALAFFETVTKFIDENPESAEAASHALDEILRACPPAPDIGDATLASSFSFSELPPTTPPHPLGNDFGEFFDFSAFDDTPTPDLVAGSSTNPSPESASDQDHPHTGHAGSSPQIPNVKAEDACEDLLRPSAWKEISGGDVMFHQASGWKWEGSMETTDQAWAISTS</sequence>
<dbReference type="SUPFAM" id="SSF46774">
    <property type="entry name" value="ARID-like"/>
    <property type="match status" value="1"/>
</dbReference>